<feature type="chain" id="PRO_5040248303" evidence="2">
    <location>
        <begin position="21"/>
        <end position="413"/>
    </location>
</feature>
<keyword evidence="4" id="KW-1185">Reference proteome</keyword>
<dbReference type="Proteomes" id="UP000777482">
    <property type="component" value="Unassembled WGS sequence"/>
</dbReference>
<evidence type="ECO:0000256" key="1">
    <source>
        <dbReference type="SAM" id="MobiDB-lite"/>
    </source>
</evidence>
<proteinExistence type="predicted"/>
<evidence type="ECO:0000313" key="3">
    <source>
        <dbReference type="EMBL" id="KAG0663231.1"/>
    </source>
</evidence>
<dbReference type="OrthoDB" id="2536142at2759"/>
<accession>A0A9P6W5K7</accession>
<name>A0A9P6W5K7_RHOMI</name>
<protein>
    <submittedName>
        <fullName evidence="3">Uncharacterized protein</fullName>
    </submittedName>
</protein>
<organism evidence="3 4">
    <name type="scientific">Rhodotorula mucilaginosa</name>
    <name type="common">Yeast</name>
    <name type="synonym">Rhodotorula rubra</name>
    <dbReference type="NCBI Taxonomy" id="5537"/>
    <lineage>
        <taxon>Eukaryota</taxon>
        <taxon>Fungi</taxon>
        <taxon>Dikarya</taxon>
        <taxon>Basidiomycota</taxon>
        <taxon>Pucciniomycotina</taxon>
        <taxon>Microbotryomycetes</taxon>
        <taxon>Sporidiobolales</taxon>
        <taxon>Sporidiobolaceae</taxon>
        <taxon>Rhodotorula</taxon>
    </lineage>
</organism>
<dbReference type="AlphaFoldDB" id="A0A9P6W5K7"/>
<evidence type="ECO:0000313" key="4">
    <source>
        <dbReference type="Proteomes" id="UP000777482"/>
    </source>
</evidence>
<gene>
    <name evidence="3" type="ORF">C6P46_002821</name>
</gene>
<sequence length="413" mass="46308">MRSYTAALAASPLFLLAVSAAGIVDNMAHFDTISGIAARFEGDYYVQNVRTGKYLYFDRPGDLTNLITGDERKPVQLGHDKSYGQSGRVWDHWEGTFVRGLNDKCMSAQWGEDQGVDVAGVSYACKVGPGSTGTDSLELAKQLWKLVPCGSSHGGEEKSFATAKTSDFKQLAAVESKDDDNSGESKAAETATFEAKTQEAPTQAAPTEEEDWTPKETQAVYPKDRSTWVCRKDGKWLSEHPDYVTKAGRIECKDELEAYIKEHGKPVDDGIDPNDRTTWVCRKDGKWLSEHPEYVWEAGKIECRQRLLDYYAEHDQQKKRSSMPKQARNLTRRSRRRFADSPATHDSMKRHSDLLAKRASSQTYCIIALDHLTDMTTRAVAGKTIPSFGGYLSVEMTDWNKDDDLQHWRITPA</sequence>
<keyword evidence="2" id="KW-0732">Signal</keyword>
<feature type="region of interest" description="Disordered" evidence="1">
    <location>
        <begin position="174"/>
        <end position="218"/>
    </location>
</feature>
<feature type="signal peptide" evidence="2">
    <location>
        <begin position="1"/>
        <end position="20"/>
    </location>
</feature>
<evidence type="ECO:0000256" key="2">
    <source>
        <dbReference type="SAM" id="SignalP"/>
    </source>
</evidence>
<dbReference type="EMBL" id="PUHQ01000021">
    <property type="protein sequence ID" value="KAG0663231.1"/>
    <property type="molecule type" value="Genomic_DNA"/>
</dbReference>
<feature type="region of interest" description="Disordered" evidence="1">
    <location>
        <begin position="314"/>
        <end position="351"/>
    </location>
</feature>
<reference evidence="3 4" key="1">
    <citation type="submission" date="2020-11" db="EMBL/GenBank/DDBJ databases">
        <title>Kefir isolates.</title>
        <authorList>
            <person name="Marcisauskas S."/>
            <person name="Kim Y."/>
            <person name="Blasche S."/>
        </authorList>
    </citation>
    <scope>NUCLEOTIDE SEQUENCE [LARGE SCALE GENOMIC DNA]</scope>
    <source>
        <strain evidence="3 4">KR</strain>
    </source>
</reference>
<feature type="compositionally biased region" description="Low complexity" evidence="1">
    <location>
        <begin position="188"/>
        <end position="206"/>
    </location>
</feature>
<comment type="caution">
    <text evidence="3">The sequence shown here is derived from an EMBL/GenBank/DDBJ whole genome shotgun (WGS) entry which is preliminary data.</text>
</comment>